<gene>
    <name evidence="2" type="ORF">ACFFVF_01415</name>
</gene>
<dbReference type="RefSeq" id="WP_236456710.1">
    <property type="nucleotide sequence ID" value="NZ_CBCSGE010000025.1"/>
</dbReference>
<dbReference type="Proteomes" id="UP001589607">
    <property type="component" value="Unassembled WGS sequence"/>
</dbReference>
<organism evidence="2 3">
    <name type="scientific">Flavobacterium jumunjinense</name>
    <dbReference type="NCBI Taxonomy" id="998845"/>
    <lineage>
        <taxon>Bacteria</taxon>
        <taxon>Pseudomonadati</taxon>
        <taxon>Bacteroidota</taxon>
        <taxon>Flavobacteriia</taxon>
        <taxon>Flavobacteriales</taxon>
        <taxon>Flavobacteriaceae</taxon>
        <taxon>Flavobacterium</taxon>
    </lineage>
</organism>
<evidence type="ECO:0000313" key="3">
    <source>
        <dbReference type="Proteomes" id="UP001589607"/>
    </source>
</evidence>
<reference evidence="2 3" key="1">
    <citation type="submission" date="2024-09" db="EMBL/GenBank/DDBJ databases">
        <authorList>
            <person name="Sun Q."/>
            <person name="Mori K."/>
        </authorList>
    </citation>
    <scope>NUCLEOTIDE SEQUENCE [LARGE SCALE GENOMIC DNA]</scope>
    <source>
        <strain evidence="2 3">CECT 7955</strain>
    </source>
</reference>
<keyword evidence="3" id="KW-1185">Reference proteome</keyword>
<protein>
    <submittedName>
        <fullName evidence="2">Uncharacterized protein</fullName>
    </submittedName>
</protein>
<keyword evidence="1" id="KW-0812">Transmembrane</keyword>
<comment type="caution">
    <text evidence="2">The sequence shown here is derived from an EMBL/GenBank/DDBJ whole genome shotgun (WGS) entry which is preliminary data.</text>
</comment>
<sequence>MYKRIQLNITAILFGIFIYFWLKISLYYLFNSGSSALILEMQTPRWIFFVFRYSIFILTPLLPIGTYTILNIFKIKRPIKQLFYAILSILIAIPISVILLKISNHKGAHNYIHSIKSGYIIPLIVISIGLMLIKKKSTKSMKSL</sequence>
<dbReference type="EMBL" id="JBHMEY010000003">
    <property type="protein sequence ID" value="MFB9095160.1"/>
    <property type="molecule type" value="Genomic_DNA"/>
</dbReference>
<feature type="transmembrane region" description="Helical" evidence="1">
    <location>
        <begin position="114"/>
        <end position="133"/>
    </location>
</feature>
<feature type="transmembrane region" description="Helical" evidence="1">
    <location>
        <begin position="7"/>
        <end position="30"/>
    </location>
</feature>
<keyword evidence="1" id="KW-0472">Membrane</keyword>
<name>A0ABV5GIF7_9FLAO</name>
<keyword evidence="1" id="KW-1133">Transmembrane helix</keyword>
<evidence type="ECO:0000256" key="1">
    <source>
        <dbReference type="SAM" id="Phobius"/>
    </source>
</evidence>
<feature type="transmembrane region" description="Helical" evidence="1">
    <location>
        <begin position="82"/>
        <end position="102"/>
    </location>
</feature>
<feature type="transmembrane region" description="Helical" evidence="1">
    <location>
        <begin position="50"/>
        <end position="70"/>
    </location>
</feature>
<proteinExistence type="predicted"/>
<accession>A0ABV5GIF7</accession>
<evidence type="ECO:0000313" key="2">
    <source>
        <dbReference type="EMBL" id="MFB9095160.1"/>
    </source>
</evidence>